<evidence type="ECO:0000256" key="8">
    <source>
        <dbReference type="ARBA" id="ARBA00023004"/>
    </source>
</evidence>
<evidence type="ECO:0000256" key="5">
    <source>
        <dbReference type="ARBA" id="ARBA00022496"/>
    </source>
</evidence>
<dbReference type="Pfam" id="PF00593">
    <property type="entry name" value="TonB_dep_Rec_b-barrel"/>
    <property type="match status" value="1"/>
</dbReference>
<dbReference type="PROSITE" id="PS01156">
    <property type="entry name" value="TONB_DEPENDENT_REC_2"/>
    <property type="match status" value="1"/>
</dbReference>
<feature type="domain" description="TonB-dependent receptor-like beta-barrel" evidence="18">
    <location>
        <begin position="262"/>
        <end position="706"/>
    </location>
</feature>
<dbReference type="InterPro" id="IPR000531">
    <property type="entry name" value="Beta-barrel_TonB"/>
</dbReference>
<evidence type="ECO:0000256" key="12">
    <source>
        <dbReference type="ARBA" id="ARBA00023170"/>
    </source>
</evidence>
<evidence type="ECO:0000256" key="7">
    <source>
        <dbReference type="ARBA" id="ARBA00022729"/>
    </source>
</evidence>
<dbReference type="NCBIfam" id="NF010048">
    <property type="entry name" value="PRK13524.1"/>
    <property type="match status" value="1"/>
</dbReference>
<evidence type="ECO:0000256" key="2">
    <source>
        <dbReference type="ARBA" id="ARBA00009810"/>
    </source>
</evidence>
<keyword evidence="7 17" id="KW-0732">Signal</keyword>
<name>A0AA46S5H6_9GAMM</name>
<protein>
    <submittedName>
        <fullName evidence="20">TonB-dependent siderophore receptor</fullName>
    </submittedName>
</protein>
<keyword evidence="10 16" id="KW-0798">TonB box</keyword>
<dbReference type="AlphaFoldDB" id="A0AA46S5H6"/>
<evidence type="ECO:0000256" key="9">
    <source>
        <dbReference type="ARBA" id="ARBA00023065"/>
    </source>
</evidence>
<keyword evidence="8" id="KW-0408">Iron</keyword>
<evidence type="ECO:0000256" key="13">
    <source>
        <dbReference type="ARBA" id="ARBA00023237"/>
    </source>
</evidence>
<comment type="subcellular location">
    <subcellularLocation>
        <location evidence="1 14">Cell outer membrane</location>
        <topology evidence="1 14">Multi-pass membrane protein</topology>
    </subcellularLocation>
</comment>
<gene>
    <name evidence="20" type="ORF">LSO60_05170</name>
</gene>
<keyword evidence="13 14" id="KW-0998">Cell outer membrane</keyword>
<feature type="short sequence motif" description="TonB C-terminal box" evidence="15">
    <location>
        <begin position="719"/>
        <end position="736"/>
    </location>
</feature>
<dbReference type="PROSITE" id="PS52016">
    <property type="entry name" value="TONB_DEPENDENT_REC_3"/>
    <property type="match status" value="1"/>
</dbReference>
<evidence type="ECO:0000313" key="21">
    <source>
        <dbReference type="Proteomes" id="UP001164064"/>
    </source>
</evidence>
<keyword evidence="11 14" id="KW-0472">Membrane</keyword>
<keyword evidence="6 14" id="KW-0812">Transmembrane</keyword>
<dbReference type="NCBIfam" id="NF010051">
    <property type="entry name" value="PRK13528.1"/>
    <property type="match status" value="1"/>
</dbReference>
<feature type="domain" description="TonB-dependent receptor plug" evidence="19">
    <location>
        <begin position="54"/>
        <end position="170"/>
    </location>
</feature>
<evidence type="ECO:0000256" key="15">
    <source>
        <dbReference type="PROSITE-ProRule" id="PRU10144"/>
    </source>
</evidence>
<dbReference type="Gene3D" id="2.170.130.10">
    <property type="entry name" value="TonB-dependent receptor, plug domain"/>
    <property type="match status" value="1"/>
</dbReference>
<dbReference type="NCBIfam" id="TIGR01783">
    <property type="entry name" value="TonB-siderophor"/>
    <property type="match status" value="1"/>
</dbReference>
<dbReference type="InterPro" id="IPR039426">
    <property type="entry name" value="TonB-dep_rcpt-like"/>
</dbReference>
<organism evidence="20 21">
    <name type="scientific">Acinetobacter ursingii</name>
    <dbReference type="NCBI Taxonomy" id="108980"/>
    <lineage>
        <taxon>Bacteria</taxon>
        <taxon>Pseudomonadati</taxon>
        <taxon>Pseudomonadota</taxon>
        <taxon>Gammaproteobacteria</taxon>
        <taxon>Moraxellales</taxon>
        <taxon>Moraxellaceae</taxon>
        <taxon>Acinetobacter</taxon>
    </lineage>
</organism>
<dbReference type="SUPFAM" id="SSF56935">
    <property type="entry name" value="Porins"/>
    <property type="match status" value="1"/>
</dbReference>
<dbReference type="InterPro" id="IPR037066">
    <property type="entry name" value="Plug_dom_sf"/>
</dbReference>
<keyword evidence="4 14" id="KW-1134">Transmembrane beta strand</keyword>
<dbReference type="PANTHER" id="PTHR30069">
    <property type="entry name" value="TONB-DEPENDENT OUTER MEMBRANE RECEPTOR"/>
    <property type="match status" value="1"/>
</dbReference>
<evidence type="ECO:0000313" key="20">
    <source>
        <dbReference type="EMBL" id="UYF72660.1"/>
    </source>
</evidence>
<proteinExistence type="inferred from homology"/>
<evidence type="ECO:0000256" key="1">
    <source>
        <dbReference type="ARBA" id="ARBA00004571"/>
    </source>
</evidence>
<keyword evidence="9" id="KW-0406">Ion transport</keyword>
<reference evidence="20" key="1">
    <citation type="journal article" date="2022" name="J Glob Antimicrob Resist">
        <title>Comparative analysis of IMP-4- and OXA-58-containing plasmids of three carbapenemase-producing Acinetobacter ursingii strains in the Netherlands.</title>
        <authorList>
            <person name="Hendrickx A.P.A."/>
            <person name="Schade R.P."/>
            <person name="Landman F."/>
            <person name="Bosch T."/>
            <person name="Schouls L.M."/>
            <person name="van Dijk K."/>
        </authorList>
    </citation>
    <scope>NUCLEOTIDE SEQUENCE</scope>
    <source>
        <strain evidence="20">RIVM_C010559</strain>
    </source>
</reference>
<evidence type="ECO:0000259" key="18">
    <source>
        <dbReference type="Pfam" id="PF00593"/>
    </source>
</evidence>
<evidence type="ECO:0000256" key="6">
    <source>
        <dbReference type="ARBA" id="ARBA00022692"/>
    </source>
</evidence>
<sequence length="736" mass="81265">MWVMIRRSILTVSILVSMAAMAETEQNISEKAEQTDATKLEKIVLTAEEQIKQSLGVSVITEEDLDRLPVVNDISEYVRKMPGVNLTGNSATGQRGNNRQIDIRGMGPENTLILIGGKPVNSRNSVRYGWRGERDTRGDSNWVPTDAIESIEVIRGPAAARYGSGAMGGVVNIKTKKVTNEVHGSIEVYTNQPENSKEGSTHRESFNLSGPIIKDVLSYRLFGNYAKTDSDAPDINLLTASGTRAAGREGVENKDIAGRLAWQINDQQSLTLDTSVGRQGNEYTGDIQNSNFDAGGENNNGFANAEYVLGLLGKETNTMYRDSYALTHEGKWSWGDTKLIAQYDKTKNKRIPESLAGGPEGSPNSFDKKTSVLETTRFNAETNIPLEVMIPQVLTLGAEWVEDEFNDPSSTVQTDNSGIINLPSDRSNMSSRIGSAYIEDNFKVSDATDLVLGVRFDDHSKSGSNWSPSLNITQRLGDYFTLKGGIAKAYKAPNMYQNAEGYLLFTRGNGCPDTTATATGSCYLVGNADLKPETSVNKEIGIQFEKDDVNASLTWFRNDYEDKITSGDEVVGTTTIGSTTYHLLQWTNIPKALIQGIEGSITLKFDNASWTNNFTYMMDSVNKSTGNPLSVVPNYTINSIFNYDITDQFDVNFVYTQYGRQRPRQFAETRNTSMNTTSVKSYGIAGINAGYKFTDQFSGRLGISNLFDEQLLRDNDVNQTYNEPGRAYYASLKYQF</sequence>
<dbReference type="GO" id="GO:0038023">
    <property type="term" value="F:signaling receptor activity"/>
    <property type="evidence" value="ECO:0007669"/>
    <property type="project" value="InterPro"/>
</dbReference>
<dbReference type="CDD" id="cd01347">
    <property type="entry name" value="ligand_gated_channel"/>
    <property type="match status" value="1"/>
</dbReference>
<keyword evidence="12 20" id="KW-0675">Receptor</keyword>
<evidence type="ECO:0000256" key="4">
    <source>
        <dbReference type="ARBA" id="ARBA00022452"/>
    </source>
</evidence>
<dbReference type="PANTHER" id="PTHR30069:SF8">
    <property type="entry name" value="TONB-DEPENDENT SIDEROPHORE RECEPTOR PROTEIN"/>
    <property type="match status" value="1"/>
</dbReference>
<dbReference type="Pfam" id="PF07715">
    <property type="entry name" value="Plug"/>
    <property type="match status" value="1"/>
</dbReference>
<evidence type="ECO:0000256" key="17">
    <source>
        <dbReference type="SAM" id="SignalP"/>
    </source>
</evidence>
<dbReference type="InterPro" id="IPR036942">
    <property type="entry name" value="Beta-barrel_TonB_sf"/>
</dbReference>
<evidence type="ECO:0000256" key="11">
    <source>
        <dbReference type="ARBA" id="ARBA00023136"/>
    </source>
</evidence>
<dbReference type="GO" id="GO:0044718">
    <property type="term" value="P:siderophore transmembrane transport"/>
    <property type="evidence" value="ECO:0007669"/>
    <property type="project" value="TreeGrafter"/>
</dbReference>
<dbReference type="EMBL" id="CP089051">
    <property type="protein sequence ID" value="UYF72660.1"/>
    <property type="molecule type" value="Genomic_DNA"/>
</dbReference>
<dbReference type="Proteomes" id="UP001164064">
    <property type="component" value="Chromosome"/>
</dbReference>
<dbReference type="InterPro" id="IPR010105">
    <property type="entry name" value="TonB_sidphr_rcpt"/>
</dbReference>
<accession>A0AA46S5H6</accession>
<feature type="chain" id="PRO_5041434248" evidence="17">
    <location>
        <begin position="23"/>
        <end position="736"/>
    </location>
</feature>
<dbReference type="GO" id="GO:0009279">
    <property type="term" value="C:cell outer membrane"/>
    <property type="evidence" value="ECO:0007669"/>
    <property type="project" value="UniProtKB-SubCell"/>
</dbReference>
<comment type="similarity">
    <text evidence="2 14 16">Belongs to the TonB-dependent receptor family.</text>
</comment>
<evidence type="ECO:0000256" key="16">
    <source>
        <dbReference type="RuleBase" id="RU003357"/>
    </source>
</evidence>
<evidence type="ECO:0000256" key="3">
    <source>
        <dbReference type="ARBA" id="ARBA00022448"/>
    </source>
</evidence>
<evidence type="ECO:0000256" key="10">
    <source>
        <dbReference type="ARBA" id="ARBA00023077"/>
    </source>
</evidence>
<dbReference type="GO" id="GO:0015344">
    <property type="term" value="F:siderophore uptake transmembrane transporter activity"/>
    <property type="evidence" value="ECO:0007669"/>
    <property type="project" value="TreeGrafter"/>
</dbReference>
<keyword evidence="3 14" id="KW-0813">Transport</keyword>
<dbReference type="Gene3D" id="2.40.170.20">
    <property type="entry name" value="TonB-dependent receptor, beta-barrel domain"/>
    <property type="match status" value="1"/>
</dbReference>
<keyword evidence="5" id="KW-0410">Iron transport</keyword>
<dbReference type="InterPro" id="IPR012910">
    <property type="entry name" value="Plug_dom"/>
</dbReference>
<dbReference type="InterPro" id="IPR010917">
    <property type="entry name" value="TonB_rcpt_CS"/>
</dbReference>
<evidence type="ECO:0000259" key="19">
    <source>
        <dbReference type="Pfam" id="PF07715"/>
    </source>
</evidence>
<feature type="signal peptide" evidence="17">
    <location>
        <begin position="1"/>
        <end position="22"/>
    </location>
</feature>
<dbReference type="InterPro" id="IPR058134">
    <property type="entry name" value="PirA/FepA/PfeA"/>
</dbReference>
<evidence type="ECO:0000256" key="14">
    <source>
        <dbReference type="PROSITE-ProRule" id="PRU01360"/>
    </source>
</evidence>